<sequence>MTIAMVPAASPSRPSVKLTAFDQALTMTTQNNTNSTGANVTVAISRT</sequence>
<name>A0A654U1W4_MYCTX</name>
<dbReference type="AlphaFoldDB" id="A0A654U1W4"/>
<organism evidence="1 7">
    <name type="scientific">Mycobacterium tuberculosis</name>
    <dbReference type="NCBI Taxonomy" id="1773"/>
    <lineage>
        <taxon>Bacteria</taxon>
        <taxon>Bacillati</taxon>
        <taxon>Actinomycetota</taxon>
        <taxon>Actinomycetes</taxon>
        <taxon>Mycobacteriales</taxon>
        <taxon>Mycobacteriaceae</taxon>
        <taxon>Mycobacterium</taxon>
        <taxon>Mycobacterium tuberculosis complex</taxon>
    </lineage>
</organism>
<evidence type="ECO:0000313" key="3">
    <source>
        <dbReference type="EMBL" id="CNX18814.1"/>
    </source>
</evidence>
<dbReference type="EMBL" id="CNFU01000945">
    <property type="protein sequence ID" value="CKS78658.1"/>
    <property type="molecule type" value="Genomic_DNA"/>
</dbReference>
<dbReference type="Proteomes" id="UP000046680">
    <property type="component" value="Unassembled WGS sequence"/>
</dbReference>
<dbReference type="EMBL" id="CGCX01000938">
    <property type="protein sequence ID" value="CFR85922.1"/>
    <property type="molecule type" value="Genomic_DNA"/>
</dbReference>
<accession>A0A654U1W4</accession>
<proteinExistence type="predicted"/>
<dbReference type="Proteomes" id="UP000039021">
    <property type="component" value="Unassembled WGS sequence"/>
</dbReference>
<evidence type="ECO:0000313" key="8">
    <source>
        <dbReference type="Proteomes" id="UP000049023"/>
    </source>
</evidence>
<dbReference type="Proteomes" id="UP000039217">
    <property type="component" value="Unassembled WGS sequence"/>
</dbReference>
<evidence type="ECO:0000313" key="1">
    <source>
        <dbReference type="EMBL" id="CFR85922.1"/>
    </source>
</evidence>
<reference evidence="4" key="2">
    <citation type="submission" date="2015-03" db="EMBL/GenBank/DDBJ databases">
        <authorList>
            <consortium name="Pathogen Informatics"/>
            <person name="Murphy D."/>
        </authorList>
    </citation>
    <scope>NUCLEOTIDE SEQUENCE</scope>
    <source>
        <strain evidence="4">N09902308</strain>
    </source>
</reference>
<reference evidence="5 6" key="1">
    <citation type="submission" date="2015-03" db="EMBL/GenBank/DDBJ databases">
        <authorList>
            <consortium name="Pathogen Informatics"/>
        </authorList>
    </citation>
    <scope>NUCLEOTIDE SEQUENCE [LARGE SCALE GENOMIC DNA]</scope>
    <source>
        <strain evidence="2 8">Bir 187</strain>
        <strain evidence="1 7">C09601061</strain>
        <strain evidence="3 6">D00501624</strain>
        <strain evidence="5">N09902308</strain>
    </source>
</reference>
<evidence type="ECO:0000313" key="2">
    <source>
        <dbReference type="EMBL" id="CKS78658.1"/>
    </source>
</evidence>
<dbReference type="EMBL" id="CSBK01000300">
    <property type="protein sequence ID" value="COX22983.1"/>
    <property type="molecule type" value="Genomic_DNA"/>
</dbReference>
<dbReference type="Proteomes" id="UP000049023">
    <property type="component" value="Unassembled WGS sequence"/>
</dbReference>
<protein>
    <submittedName>
        <fullName evidence="1">Uncharacterized protein</fullName>
    </submittedName>
</protein>
<evidence type="ECO:0000313" key="7">
    <source>
        <dbReference type="Proteomes" id="UP000046680"/>
    </source>
</evidence>
<gene>
    <name evidence="1" type="ORF">ERS007657_02442</name>
    <name evidence="3" type="ORF">ERS007661_04513</name>
    <name evidence="4" type="ORF">ERS007739_00908</name>
    <name evidence="2" type="ORF">ERS027661_03530</name>
</gene>
<evidence type="ECO:0000313" key="5">
    <source>
        <dbReference type="Proteomes" id="UP000039021"/>
    </source>
</evidence>
<evidence type="ECO:0000313" key="6">
    <source>
        <dbReference type="Proteomes" id="UP000039217"/>
    </source>
</evidence>
<dbReference type="EMBL" id="CQQC01002791">
    <property type="protein sequence ID" value="CNX18814.1"/>
    <property type="molecule type" value="Genomic_DNA"/>
</dbReference>
<evidence type="ECO:0000313" key="4">
    <source>
        <dbReference type="EMBL" id="COX22983.1"/>
    </source>
</evidence>